<accession>A0A2Z5H8Z5</accession>
<name>A0A2Z5H8Z5_9CAUD</name>
<evidence type="ECO:0000313" key="2">
    <source>
        <dbReference type="Proteomes" id="UP000252224"/>
    </source>
</evidence>
<dbReference type="EMBL" id="MH382836">
    <property type="protein sequence ID" value="AXC36473.1"/>
    <property type="molecule type" value="Genomic_DNA"/>
</dbReference>
<evidence type="ECO:0000313" key="1">
    <source>
        <dbReference type="EMBL" id="AXC36473.1"/>
    </source>
</evidence>
<sequence length="84" mass="9378">MEYVLFNDGYVVAIDDSLEYSQLLAILTTVEGAVGYYWKPGSEYLWRCISPLSGVNETTEAVDRTKNTVVDEPPDVIKLAIMLS</sequence>
<reference evidence="1 2" key="1">
    <citation type="submission" date="2018-05" db="EMBL/GenBank/DDBJ databases">
        <title>Genomic characterization of a novel Pseudomonas phage phCDa.</title>
        <authorList>
            <person name="Chen C."/>
            <person name="Lu D."/>
            <person name="Wang J."/>
            <person name="Fu R."/>
        </authorList>
    </citation>
    <scope>NUCLEOTIDE SEQUENCE [LARGE SCALE GENOMIC DNA]</scope>
</reference>
<proteinExistence type="predicted"/>
<organism evidence="1 2">
    <name type="scientific">Pseudomonas phage phCDa</name>
    <dbReference type="NCBI Taxonomy" id="2268587"/>
    <lineage>
        <taxon>Viruses</taxon>
        <taxon>Duplodnaviria</taxon>
        <taxon>Heunggongvirae</taxon>
        <taxon>Uroviricota</taxon>
        <taxon>Caudoviricetes</taxon>
        <taxon>Schitoviridae</taxon>
        <taxon>Shizishanvirus</taxon>
        <taxon>Shizishanvirus phCDa</taxon>
    </lineage>
</organism>
<protein>
    <submittedName>
        <fullName evidence="1">Uncharacterized protein</fullName>
    </submittedName>
</protein>
<keyword evidence="2" id="KW-1185">Reference proteome</keyword>
<gene>
    <name evidence="1" type="ORF">phCDa_29</name>
</gene>
<dbReference type="Proteomes" id="UP000252224">
    <property type="component" value="Segment"/>
</dbReference>